<dbReference type="EMBL" id="CAESAO010000053">
    <property type="protein sequence ID" value="CAB4342895.1"/>
    <property type="molecule type" value="Genomic_DNA"/>
</dbReference>
<feature type="transmembrane region" description="Helical" evidence="5">
    <location>
        <begin position="59"/>
        <end position="78"/>
    </location>
</feature>
<feature type="transmembrane region" description="Helical" evidence="5">
    <location>
        <begin position="371"/>
        <end position="395"/>
    </location>
</feature>
<feature type="transmembrane region" description="Helical" evidence="5">
    <location>
        <begin position="90"/>
        <end position="110"/>
    </location>
</feature>
<feature type="transmembrane region" description="Helical" evidence="5">
    <location>
        <begin position="279"/>
        <end position="300"/>
    </location>
</feature>
<evidence type="ECO:0000259" key="6">
    <source>
        <dbReference type="PROSITE" id="PS50850"/>
    </source>
</evidence>
<feature type="transmembrane region" description="Helical" evidence="5">
    <location>
        <begin position="116"/>
        <end position="138"/>
    </location>
</feature>
<reference evidence="7" key="1">
    <citation type="submission" date="2020-05" db="EMBL/GenBank/DDBJ databases">
        <authorList>
            <person name="Chiriac C."/>
            <person name="Salcher M."/>
            <person name="Ghai R."/>
            <person name="Kavagutti S V."/>
        </authorList>
    </citation>
    <scope>NUCLEOTIDE SEQUENCE</scope>
</reference>
<name>A0A6J5ZKE0_9ZZZZ</name>
<evidence type="ECO:0000256" key="5">
    <source>
        <dbReference type="SAM" id="Phobius"/>
    </source>
</evidence>
<dbReference type="Pfam" id="PF07690">
    <property type="entry name" value="MFS_1"/>
    <property type="match status" value="1"/>
</dbReference>
<organism evidence="7">
    <name type="scientific">freshwater metagenome</name>
    <dbReference type="NCBI Taxonomy" id="449393"/>
    <lineage>
        <taxon>unclassified sequences</taxon>
        <taxon>metagenomes</taxon>
        <taxon>ecological metagenomes</taxon>
    </lineage>
</organism>
<evidence type="ECO:0000313" key="8">
    <source>
        <dbReference type="EMBL" id="CAB5031671.1"/>
    </source>
</evidence>
<dbReference type="PANTHER" id="PTHR23531">
    <property type="entry name" value="QUINOLENE RESISTANCE PROTEIN NORA"/>
    <property type="match status" value="1"/>
</dbReference>
<dbReference type="GO" id="GO:0022857">
    <property type="term" value="F:transmembrane transporter activity"/>
    <property type="evidence" value="ECO:0007669"/>
    <property type="project" value="InterPro"/>
</dbReference>
<feature type="transmembrane region" description="Helical" evidence="5">
    <location>
        <begin position="150"/>
        <end position="173"/>
    </location>
</feature>
<dbReference type="SUPFAM" id="SSF103473">
    <property type="entry name" value="MFS general substrate transporter"/>
    <property type="match status" value="1"/>
</dbReference>
<accession>A0A6J5ZKE0</accession>
<proteinExistence type="predicted"/>
<dbReference type="GO" id="GO:0016020">
    <property type="term" value="C:membrane"/>
    <property type="evidence" value="ECO:0007669"/>
    <property type="project" value="UniProtKB-SubCell"/>
</dbReference>
<dbReference type="PANTHER" id="PTHR23531:SF1">
    <property type="entry name" value="QUINOLENE RESISTANCE PROTEIN NORA"/>
    <property type="match status" value="1"/>
</dbReference>
<feature type="transmembrane region" description="Helical" evidence="5">
    <location>
        <begin position="23"/>
        <end position="47"/>
    </location>
</feature>
<evidence type="ECO:0000256" key="1">
    <source>
        <dbReference type="ARBA" id="ARBA00004141"/>
    </source>
</evidence>
<feature type="transmembrane region" description="Helical" evidence="5">
    <location>
        <begin position="253"/>
        <end position="273"/>
    </location>
</feature>
<evidence type="ECO:0000256" key="4">
    <source>
        <dbReference type="ARBA" id="ARBA00023136"/>
    </source>
</evidence>
<feature type="transmembrane region" description="Helical" evidence="5">
    <location>
        <begin position="401"/>
        <end position="422"/>
    </location>
</feature>
<evidence type="ECO:0000256" key="3">
    <source>
        <dbReference type="ARBA" id="ARBA00022989"/>
    </source>
</evidence>
<dbReference type="InterPro" id="IPR001958">
    <property type="entry name" value="Tet-R_TetA/multi-R_MdtG-like"/>
</dbReference>
<dbReference type="InterPro" id="IPR020846">
    <property type="entry name" value="MFS_dom"/>
</dbReference>
<gene>
    <name evidence="7" type="ORF">UFOPK3522_00770</name>
    <name evidence="8" type="ORF">UFOPK4175_00391</name>
</gene>
<feature type="domain" description="Major facilitator superfamily (MFS) profile" evidence="6">
    <location>
        <begin position="24"/>
        <end position="427"/>
    </location>
</feature>
<feature type="transmembrane region" description="Helical" evidence="5">
    <location>
        <begin position="336"/>
        <end position="359"/>
    </location>
</feature>
<feature type="transmembrane region" description="Helical" evidence="5">
    <location>
        <begin position="312"/>
        <end position="330"/>
    </location>
</feature>
<evidence type="ECO:0000313" key="7">
    <source>
        <dbReference type="EMBL" id="CAB4342895.1"/>
    </source>
</evidence>
<dbReference type="Gene3D" id="1.20.1250.20">
    <property type="entry name" value="MFS general substrate transporter like domains"/>
    <property type="match status" value="1"/>
</dbReference>
<protein>
    <submittedName>
        <fullName evidence="7">Unannotated protein</fullName>
    </submittedName>
</protein>
<keyword evidence="4 5" id="KW-0472">Membrane</keyword>
<keyword evidence="3 5" id="KW-1133">Transmembrane helix</keyword>
<sequence length="432" mass="42943">MEGYGSSVQEPGTPVAPKRVGSAAAYALFVATLINVLGIGAVIPVLPLFVKGPVGGGDVAVGLVIGAFSVTGILMRPIGGRIADKRGRKLVHIAGIAISAVGAALLFISAGVPGLIVSRLIVGIGEGWVYTAGIAWIVDLAPAEGRARVVGLFGLSVWGGITIGAVLGSLILSSAGYDAVWAFAIAAPLVALVIASLVPAAQATAQSASEELAEAELVGGEIEATATPSAAVAASRNQRGLLRWVPSSALRPGVALAMVALAYGSFMSFVVLLLDHEGIGHGAAVFTAFTASFVLTRLLLSSIPDRLGSRPTVLIAGLVQASGMVVVALAGSLPIALTGAILSGGGMSLVFPSLAVIVIENTDSARRATALGAFLAFFDIGVGLGAPFAGAISAVGSGSNYATAFVIAAAISAGGAMVGFFGTGGNRRMRHG</sequence>
<dbReference type="InterPro" id="IPR036259">
    <property type="entry name" value="MFS_trans_sf"/>
</dbReference>
<keyword evidence="2 5" id="KW-0812">Transmembrane</keyword>
<dbReference type="PRINTS" id="PR01035">
    <property type="entry name" value="TCRTETA"/>
</dbReference>
<dbReference type="AlphaFoldDB" id="A0A6J5ZKE0"/>
<dbReference type="PROSITE" id="PS50850">
    <property type="entry name" value="MFS"/>
    <property type="match status" value="1"/>
</dbReference>
<evidence type="ECO:0000256" key="2">
    <source>
        <dbReference type="ARBA" id="ARBA00022692"/>
    </source>
</evidence>
<comment type="subcellular location">
    <subcellularLocation>
        <location evidence="1">Membrane</location>
        <topology evidence="1">Multi-pass membrane protein</topology>
    </subcellularLocation>
</comment>
<feature type="transmembrane region" description="Helical" evidence="5">
    <location>
        <begin position="179"/>
        <end position="198"/>
    </location>
</feature>
<dbReference type="InterPro" id="IPR052714">
    <property type="entry name" value="MFS_Exporter"/>
</dbReference>
<dbReference type="EMBL" id="CAFBPX010000048">
    <property type="protein sequence ID" value="CAB5031671.1"/>
    <property type="molecule type" value="Genomic_DNA"/>
</dbReference>
<dbReference type="InterPro" id="IPR011701">
    <property type="entry name" value="MFS"/>
</dbReference>